<organism evidence="3 4">
    <name type="scientific">Aliivibrio fischeri</name>
    <name type="common">Vibrio fischeri</name>
    <dbReference type="NCBI Taxonomy" id="668"/>
    <lineage>
        <taxon>Bacteria</taxon>
        <taxon>Pseudomonadati</taxon>
        <taxon>Pseudomonadota</taxon>
        <taxon>Gammaproteobacteria</taxon>
        <taxon>Vibrionales</taxon>
        <taxon>Vibrionaceae</taxon>
        <taxon>Aliivibrio</taxon>
    </lineage>
</organism>
<dbReference type="EMBL" id="BJTZ01000017">
    <property type="protein sequence ID" value="GEK14633.1"/>
    <property type="molecule type" value="Genomic_DNA"/>
</dbReference>
<dbReference type="Proteomes" id="UP000321787">
    <property type="component" value="Unassembled WGS sequence"/>
</dbReference>
<dbReference type="InterPro" id="IPR004919">
    <property type="entry name" value="GmrSD_N"/>
</dbReference>
<dbReference type="RefSeq" id="WP_146865022.1">
    <property type="nucleotide sequence ID" value="NZ_BJTZ01000017.1"/>
</dbReference>
<feature type="domain" description="GmrSD restriction endonucleases N-terminal" evidence="1">
    <location>
        <begin position="6"/>
        <end position="223"/>
    </location>
</feature>
<dbReference type="Pfam" id="PF03235">
    <property type="entry name" value="GmrSD_N"/>
    <property type="match status" value="1"/>
</dbReference>
<dbReference type="PANTHER" id="PTHR35149">
    <property type="entry name" value="SLL5132 PROTEIN"/>
    <property type="match status" value="1"/>
</dbReference>
<feature type="domain" description="GmrSD restriction endonucleases C-terminal" evidence="2">
    <location>
        <begin position="439"/>
        <end position="573"/>
    </location>
</feature>
<evidence type="ECO:0000313" key="3">
    <source>
        <dbReference type="EMBL" id="GEK14633.1"/>
    </source>
</evidence>
<protein>
    <recommendedName>
        <fullName evidence="5">DUF262 domain-containing protein</fullName>
    </recommendedName>
</protein>
<accession>A0A510UJ11</accession>
<proteinExistence type="predicted"/>
<evidence type="ECO:0000313" key="4">
    <source>
        <dbReference type="Proteomes" id="UP000321787"/>
    </source>
</evidence>
<name>A0A510UJ11_ALIFS</name>
<dbReference type="InterPro" id="IPR011089">
    <property type="entry name" value="GmrSD_C"/>
</dbReference>
<reference evidence="3 4" key="1">
    <citation type="submission" date="2019-07" db="EMBL/GenBank/DDBJ databases">
        <title>Whole genome shotgun sequence of Aliivibrio fischeri NBRC 101058.</title>
        <authorList>
            <person name="Hosoyama A."/>
            <person name="Uohara A."/>
            <person name="Ohji S."/>
            <person name="Ichikawa N."/>
        </authorList>
    </citation>
    <scope>NUCLEOTIDE SEQUENCE [LARGE SCALE GENOMIC DNA]</scope>
    <source>
        <strain evidence="3 4">NBRC 101058</strain>
    </source>
</reference>
<comment type="caution">
    <text evidence="3">The sequence shown here is derived from an EMBL/GenBank/DDBJ whole genome shotgun (WGS) entry which is preliminary data.</text>
</comment>
<dbReference type="PANTHER" id="PTHR35149:SF1">
    <property type="entry name" value="DUF5655 DOMAIN-CONTAINING PROTEIN"/>
    <property type="match status" value="1"/>
</dbReference>
<sequence>MMKNLSTLLNSRTYFIPKNQRGYSWTSKEIDDLLGDISLMGNKSHYLGTIICSKQESFFDEATGAANIKFILEDGQQRLTTFLILINEIRSRFIEIDKKESLESQELSRLITYKKDGLKLRVENENSILNSFFENVMSDKKIIIPQDKTPAMRYLQNAVEHLKEYLSEYDNREELLKFKNKVCNQVLIIDVDLSDAMVDRYLTFDAINSRGLPLTEFDKIKNFCILVCERRGLDIKVEDEWYKAISNLEKYGVGSRGNENAFIAEVFSLYHNTIASNSDVHEKFVKEYRTLLDKDNNKKVLKLSGFINLLSSYSTSFGLVNCKKKQNYVSILCNEDAFNWMNSVDRLGLSGITKRVLATAHYSYSFQEFSRVAQACEIYTFRMHALSRYRVDKCNKDIMNLSHKILCDDFSCDDVIHYMSKLLVDNANLIDCVTKLTTGELNYNNWSYLYYFLYEYEKSKSAYSTIDWNTNDKVKRDSIEHILPKVCDSWWSAHWPNQLQAEKWSHRVGNLVLTKGNSILGRKSIADKLKDKAADYYYLHDSATNCEKLIANYTDGSKWQHQEILSREIDMIEFALNRWAMPCIQDSGIIKLSDEYKQYLPNCKDIEYVISEGINIEKQIEVEVDDIVID</sequence>
<evidence type="ECO:0000259" key="2">
    <source>
        <dbReference type="Pfam" id="PF07510"/>
    </source>
</evidence>
<gene>
    <name evidence="3" type="ORF">AFI02nite_26690</name>
</gene>
<dbReference type="AlphaFoldDB" id="A0A510UJ11"/>
<evidence type="ECO:0008006" key="5">
    <source>
        <dbReference type="Google" id="ProtNLM"/>
    </source>
</evidence>
<dbReference type="Pfam" id="PF07510">
    <property type="entry name" value="GmrSD_C"/>
    <property type="match status" value="1"/>
</dbReference>
<evidence type="ECO:0000259" key="1">
    <source>
        <dbReference type="Pfam" id="PF03235"/>
    </source>
</evidence>